<dbReference type="Proteomes" id="UP000015347">
    <property type="component" value="Unassembled WGS sequence"/>
</dbReference>
<dbReference type="AlphaFoldDB" id="S9QWJ7"/>
<feature type="region of interest" description="Disordered" evidence="1">
    <location>
        <begin position="1"/>
        <end position="22"/>
    </location>
</feature>
<gene>
    <name evidence="2" type="ORF">Salmuc_01737</name>
</gene>
<comment type="caution">
    <text evidence="2">The sequence shown here is derived from an EMBL/GenBank/DDBJ whole genome shotgun (WGS) entry which is preliminary data.</text>
</comment>
<protein>
    <submittedName>
        <fullName evidence="2">Uncharacterized protein</fullName>
    </submittedName>
</protein>
<dbReference type="HOGENOM" id="CLU_1833801_0_0_5"/>
<dbReference type="EMBL" id="APVH01000013">
    <property type="protein sequence ID" value="EPX83962.1"/>
    <property type="molecule type" value="Genomic_DNA"/>
</dbReference>
<organism evidence="2 3">
    <name type="scientific">Salipiger mucosus DSM 16094</name>
    <dbReference type="NCBI Taxonomy" id="1123237"/>
    <lineage>
        <taxon>Bacteria</taxon>
        <taxon>Pseudomonadati</taxon>
        <taxon>Pseudomonadota</taxon>
        <taxon>Alphaproteobacteria</taxon>
        <taxon>Rhodobacterales</taxon>
        <taxon>Roseobacteraceae</taxon>
        <taxon>Salipiger</taxon>
    </lineage>
</organism>
<evidence type="ECO:0000313" key="3">
    <source>
        <dbReference type="Proteomes" id="UP000015347"/>
    </source>
</evidence>
<proteinExistence type="predicted"/>
<evidence type="ECO:0000256" key="1">
    <source>
        <dbReference type="SAM" id="MobiDB-lite"/>
    </source>
</evidence>
<reference evidence="2" key="1">
    <citation type="journal article" date="2013" name="Stand. Genomic Sci.">
        <title>Genome sequence of the exopolysaccharide-producing Salipiger mucosustype strain (A3T), a moderately halophilic member of the Roseobacterclade.</title>
        <authorList>
            <person name="Riedel T."/>
            <person name="Spring S."/>
            <person name="Fiebig A."/>
            <person name="Petersen J."/>
            <person name="Goeker M."/>
            <person name="Klenk H.-P."/>
        </authorList>
    </citation>
    <scope>NUCLEOTIDE SEQUENCE [LARGE SCALE GENOMIC DNA]</scope>
    <source>
        <strain evidence="2">DSM 16094</strain>
    </source>
</reference>
<evidence type="ECO:0000313" key="2">
    <source>
        <dbReference type="EMBL" id="EPX83962.1"/>
    </source>
</evidence>
<keyword evidence="3" id="KW-1185">Reference proteome</keyword>
<sequence>MGDHGEFADIIPSRDLKSERDPELEPFASLRSDKSFANLLDNFAGMSGDKDGPEIMIVQTKLSDRAVNIVESITRGFFQIEVPLRALQDSVAQILKMIVYIRAPEGEDLLYGDRAPGPRLLQWDPSQIVLAEDRVAIRIH</sequence>
<accession>S9QWJ7</accession>
<name>S9QWJ7_9RHOB</name>